<feature type="chain" id="PRO_5020951136" evidence="1">
    <location>
        <begin position="21"/>
        <end position="46"/>
    </location>
</feature>
<feature type="signal peptide" evidence="1">
    <location>
        <begin position="1"/>
        <end position="20"/>
    </location>
</feature>
<name>A0A4U6VDR4_SETVI</name>
<evidence type="ECO:0000313" key="3">
    <source>
        <dbReference type="Proteomes" id="UP000298652"/>
    </source>
</evidence>
<keyword evidence="3" id="KW-1185">Reference proteome</keyword>
<dbReference type="EMBL" id="CM016554">
    <property type="protein sequence ID" value="TKW27478.1"/>
    <property type="molecule type" value="Genomic_DNA"/>
</dbReference>
<dbReference type="Gramene" id="TKW27478">
    <property type="protein sequence ID" value="TKW27478"/>
    <property type="gene ID" value="SEVIR_3G259933v2"/>
</dbReference>
<sequence length="46" mass="4542">MMAGHAQAFFLLVRVQGASADAGAIAAAWIRGSGSGPAEDAVAEVL</sequence>
<gene>
    <name evidence="2" type="ORF">SEVIR_3G259933v2</name>
</gene>
<dbReference type="AlphaFoldDB" id="A0A4U6VDR4"/>
<evidence type="ECO:0000313" key="2">
    <source>
        <dbReference type="EMBL" id="TKW27478.1"/>
    </source>
</evidence>
<keyword evidence="1" id="KW-0732">Signal</keyword>
<evidence type="ECO:0000256" key="1">
    <source>
        <dbReference type="SAM" id="SignalP"/>
    </source>
</evidence>
<organism evidence="2 3">
    <name type="scientific">Setaria viridis</name>
    <name type="common">Green bristlegrass</name>
    <name type="synonym">Setaria italica subsp. viridis</name>
    <dbReference type="NCBI Taxonomy" id="4556"/>
    <lineage>
        <taxon>Eukaryota</taxon>
        <taxon>Viridiplantae</taxon>
        <taxon>Streptophyta</taxon>
        <taxon>Embryophyta</taxon>
        <taxon>Tracheophyta</taxon>
        <taxon>Spermatophyta</taxon>
        <taxon>Magnoliopsida</taxon>
        <taxon>Liliopsida</taxon>
        <taxon>Poales</taxon>
        <taxon>Poaceae</taxon>
        <taxon>PACMAD clade</taxon>
        <taxon>Panicoideae</taxon>
        <taxon>Panicodae</taxon>
        <taxon>Paniceae</taxon>
        <taxon>Cenchrinae</taxon>
        <taxon>Setaria</taxon>
    </lineage>
</organism>
<accession>A0A4U6VDR4</accession>
<proteinExistence type="predicted"/>
<dbReference type="Proteomes" id="UP000298652">
    <property type="component" value="Chromosome 3"/>
</dbReference>
<reference evidence="2" key="1">
    <citation type="submission" date="2019-03" db="EMBL/GenBank/DDBJ databases">
        <title>WGS assembly of Setaria viridis.</title>
        <authorList>
            <person name="Huang P."/>
            <person name="Jenkins J."/>
            <person name="Grimwood J."/>
            <person name="Barry K."/>
            <person name="Healey A."/>
            <person name="Mamidi S."/>
            <person name="Sreedasyam A."/>
            <person name="Shu S."/>
            <person name="Feldman M."/>
            <person name="Wu J."/>
            <person name="Yu Y."/>
            <person name="Chen C."/>
            <person name="Johnson J."/>
            <person name="Rokhsar D."/>
            <person name="Baxter I."/>
            <person name="Schmutz J."/>
            <person name="Brutnell T."/>
            <person name="Kellogg E."/>
        </authorList>
    </citation>
    <scope>NUCLEOTIDE SEQUENCE [LARGE SCALE GENOMIC DNA]</scope>
</reference>
<protein>
    <submittedName>
        <fullName evidence="2">Uncharacterized protein</fullName>
    </submittedName>
</protein>